<accession>A0A9J5ZGS4</accession>
<keyword evidence="2" id="KW-1185">Reference proteome</keyword>
<protein>
    <submittedName>
        <fullName evidence="1">Uncharacterized protein</fullName>
    </submittedName>
</protein>
<evidence type="ECO:0000313" key="1">
    <source>
        <dbReference type="EMBL" id="KAG5610692.1"/>
    </source>
</evidence>
<reference evidence="1 2" key="1">
    <citation type="submission" date="2020-09" db="EMBL/GenBank/DDBJ databases">
        <title>De no assembly of potato wild relative species, Solanum commersonii.</title>
        <authorList>
            <person name="Cho K."/>
        </authorList>
    </citation>
    <scope>NUCLEOTIDE SEQUENCE [LARGE SCALE GENOMIC DNA]</scope>
    <source>
        <strain evidence="1">LZ3.2</strain>
        <tissue evidence="1">Leaf</tissue>
    </source>
</reference>
<sequence length="199" mass="21899">MVSSSKYPGKFETSHSYDNSLALGSMKSLPDLNLVTLEGITHIVTINGSSPQASYEEVHFQNLPLALLSDASSEGKISTHANFRVTLDGFTNWRSAKAVLISSLATTKRTHTSTSSSPPIPDIVLSDDDLVISTRKQPCTKDNFLDLTLIELLETEVTIDLPLLIIKHMHMLLHQDENGHSLPYGFWMASIFEAFDVPA</sequence>
<proteinExistence type="predicted"/>
<dbReference type="AlphaFoldDB" id="A0A9J5ZGS4"/>
<dbReference type="EMBL" id="JACXVP010000004">
    <property type="protein sequence ID" value="KAG5610692.1"/>
    <property type="molecule type" value="Genomic_DNA"/>
</dbReference>
<comment type="caution">
    <text evidence="1">The sequence shown here is derived from an EMBL/GenBank/DDBJ whole genome shotgun (WGS) entry which is preliminary data.</text>
</comment>
<evidence type="ECO:0000313" key="2">
    <source>
        <dbReference type="Proteomes" id="UP000824120"/>
    </source>
</evidence>
<organism evidence="1 2">
    <name type="scientific">Solanum commersonii</name>
    <name type="common">Commerson's wild potato</name>
    <name type="synonym">Commerson's nightshade</name>
    <dbReference type="NCBI Taxonomy" id="4109"/>
    <lineage>
        <taxon>Eukaryota</taxon>
        <taxon>Viridiplantae</taxon>
        <taxon>Streptophyta</taxon>
        <taxon>Embryophyta</taxon>
        <taxon>Tracheophyta</taxon>
        <taxon>Spermatophyta</taxon>
        <taxon>Magnoliopsida</taxon>
        <taxon>eudicotyledons</taxon>
        <taxon>Gunneridae</taxon>
        <taxon>Pentapetalae</taxon>
        <taxon>asterids</taxon>
        <taxon>lamiids</taxon>
        <taxon>Solanales</taxon>
        <taxon>Solanaceae</taxon>
        <taxon>Solanoideae</taxon>
        <taxon>Solaneae</taxon>
        <taxon>Solanum</taxon>
    </lineage>
</organism>
<dbReference type="Proteomes" id="UP000824120">
    <property type="component" value="Chromosome 4"/>
</dbReference>
<gene>
    <name evidence="1" type="ORF">H5410_021973</name>
</gene>
<name>A0A9J5ZGS4_SOLCO</name>